<dbReference type="InterPro" id="IPR013216">
    <property type="entry name" value="Methyltransf_11"/>
</dbReference>
<dbReference type="Proteomes" id="UP000000442">
    <property type="component" value="Chromosome"/>
</dbReference>
<evidence type="ECO:0000313" key="4">
    <source>
        <dbReference type="Proteomes" id="UP000000442"/>
    </source>
</evidence>
<dbReference type="PANTHER" id="PTHR44068">
    <property type="entry name" value="ZGC:194242"/>
    <property type="match status" value="1"/>
</dbReference>
<evidence type="ECO:0000259" key="2">
    <source>
        <dbReference type="Pfam" id="PF08241"/>
    </source>
</evidence>
<dbReference type="Pfam" id="PF08241">
    <property type="entry name" value="Methyltransf_11"/>
    <property type="match status" value="1"/>
</dbReference>
<evidence type="ECO:0000313" key="3">
    <source>
        <dbReference type="EMBL" id="ACN14807.1"/>
    </source>
</evidence>
<dbReference type="InterPro" id="IPR050447">
    <property type="entry name" value="Erg6_SMT_methyltransf"/>
</dbReference>
<accession>C0QB08</accession>
<dbReference type="InterPro" id="IPR029063">
    <property type="entry name" value="SAM-dependent_MTases_sf"/>
</dbReference>
<dbReference type="PANTHER" id="PTHR44068:SF11">
    <property type="entry name" value="GERANYL DIPHOSPHATE 2-C-METHYLTRANSFERASE"/>
    <property type="match status" value="1"/>
</dbReference>
<proteinExistence type="predicted"/>
<name>C0QB08_DESAH</name>
<dbReference type="CDD" id="cd02440">
    <property type="entry name" value="AdoMet_MTases"/>
    <property type="match status" value="1"/>
</dbReference>
<dbReference type="OrthoDB" id="9765084at2"/>
<sequence>MITLDFKRLDLKPGQKILDIGCGEGRHTAQGYEQGDTFCVGADRNPKDLLTSKTKLELHQQLSTAKGSSWSLAAADITRLPFCDAGFDTVICSEVMEHIPDEKKAIAEIIRVLKPGGTLGVSVPRYWPEAICWWLSHDYHNVNQGHIRIYKKNDLIAKIVSQGMGYRGFHHAHSLHSPFWWLKCLVGPTRTDAWCVNLYHRFLVWDLMEKPLFTKMLDRILNPVMGKSLALYFQKNQD</sequence>
<dbReference type="GO" id="GO:0008757">
    <property type="term" value="F:S-adenosylmethionine-dependent methyltransferase activity"/>
    <property type="evidence" value="ECO:0007669"/>
    <property type="project" value="InterPro"/>
</dbReference>
<evidence type="ECO:0000256" key="1">
    <source>
        <dbReference type="ARBA" id="ARBA00022679"/>
    </source>
</evidence>
<dbReference type="SUPFAM" id="SSF53335">
    <property type="entry name" value="S-adenosyl-L-methionine-dependent methyltransferases"/>
    <property type="match status" value="1"/>
</dbReference>
<dbReference type="eggNOG" id="COG2226">
    <property type="taxonomic scope" value="Bacteria"/>
</dbReference>
<dbReference type="HOGENOM" id="CLU_079357_0_0_7"/>
<dbReference type="AlphaFoldDB" id="C0QB08"/>
<reference evidence="3 4" key="1">
    <citation type="journal article" date="2009" name="Environ. Microbiol.">
        <title>Genome sequence of Desulfobacterium autotrophicum HRM2, a marine sulfate reducer oxidizing organic carbon completely to carbon dioxide.</title>
        <authorList>
            <person name="Strittmatter A.W."/>
            <person name="Liesegang H."/>
            <person name="Rabus R."/>
            <person name="Decker I."/>
            <person name="Amann J."/>
            <person name="Andres S."/>
            <person name="Henne A."/>
            <person name="Fricke W.F."/>
            <person name="Martinez-Arias R."/>
            <person name="Bartels D."/>
            <person name="Goesmann A."/>
            <person name="Krause L."/>
            <person name="Puehler A."/>
            <person name="Klenk H.P."/>
            <person name="Richter M."/>
            <person name="Schuler M."/>
            <person name="Gloeckner F.O."/>
            <person name="Meyerdierks A."/>
            <person name="Gottschalk G."/>
            <person name="Amann R."/>
        </authorList>
    </citation>
    <scope>NUCLEOTIDE SEQUENCE [LARGE SCALE GENOMIC DNA]</scope>
    <source>
        <strain evidence="4">ATCC 43914 / DSM 3382 / HRM2</strain>
    </source>
</reference>
<keyword evidence="3" id="KW-0489">Methyltransferase</keyword>
<dbReference type="EMBL" id="CP001087">
    <property type="protein sequence ID" value="ACN14807.1"/>
    <property type="molecule type" value="Genomic_DNA"/>
</dbReference>
<keyword evidence="1" id="KW-0808">Transferase</keyword>
<dbReference type="STRING" id="177437.HRM2_17000"/>
<dbReference type="Gene3D" id="3.40.50.150">
    <property type="entry name" value="Vaccinia Virus protein VP39"/>
    <property type="match status" value="1"/>
</dbReference>
<feature type="domain" description="Methyltransferase type 11" evidence="2">
    <location>
        <begin position="18"/>
        <end position="119"/>
    </location>
</feature>
<keyword evidence="4" id="KW-1185">Reference proteome</keyword>
<dbReference type="GO" id="GO:0032259">
    <property type="term" value="P:methylation"/>
    <property type="evidence" value="ECO:0007669"/>
    <property type="project" value="UniProtKB-KW"/>
</dbReference>
<gene>
    <name evidence="3" type="ordered locus">HRM2_17000</name>
</gene>
<protein>
    <submittedName>
        <fullName evidence="3">Methyltransferase</fullName>
    </submittedName>
</protein>
<organism evidence="3 4">
    <name type="scientific">Desulforapulum autotrophicum (strain ATCC 43914 / DSM 3382 / VKM B-1955 / HRM2)</name>
    <name type="common">Desulfobacterium autotrophicum</name>
    <dbReference type="NCBI Taxonomy" id="177437"/>
    <lineage>
        <taxon>Bacteria</taxon>
        <taxon>Pseudomonadati</taxon>
        <taxon>Thermodesulfobacteriota</taxon>
        <taxon>Desulfobacteria</taxon>
        <taxon>Desulfobacterales</taxon>
        <taxon>Desulfobacteraceae</taxon>
        <taxon>Desulforapulum</taxon>
    </lineage>
</organism>
<dbReference type="KEGG" id="dat:HRM2_17000"/>
<dbReference type="RefSeq" id="WP_015903594.1">
    <property type="nucleotide sequence ID" value="NC_012108.1"/>
</dbReference>